<dbReference type="SUPFAM" id="SSF53383">
    <property type="entry name" value="PLP-dependent transferases"/>
    <property type="match status" value="1"/>
</dbReference>
<dbReference type="PANTHER" id="PTHR11986">
    <property type="entry name" value="AMINOTRANSFERASE CLASS III"/>
    <property type="match status" value="1"/>
</dbReference>
<evidence type="ECO:0000313" key="7">
    <source>
        <dbReference type="Proteomes" id="UP000001661"/>
    </source>
</evidence>
<evidence type="ECO:0000256" key="1">
    <source>
        <dbReference type="ARBA" id="ARBA00001933"/>
    </source>
</evidence>
<dbReference type="eggNOG" id="COG4992">
    <property type="taxonomic scope" value="Bacteria"/>
</dbReference>
<sequence>MKSKEEIIELYEEHLNPGLARIFKFMGLNSIEVEAEGVKVKNSSGEEYLDCIGGYGSLNFGHRPSEIITALQQQLEKMPLSSKLLFNRQQAEFAAKLAEVTPGNLKYSFICNSGTEAVEGALKLARLYTGRSEIISTINSFHGKSMGALSATGKKEYKAPFQPLVPGFKHVPFGDIEALTEAVTSETAAVIVEPIQGEGGIVLPPKGYLTEVRRLCNEKEVVMIVDEIQTGLGRTGTNFAVEFEEVVPDIMTLAKSLGGGVMPLGALIAKPKLWEPLCEAPMLHTSTFGGNPLAAAAGKKALEILEQDELALRARQRGNSLLTELNKLQIEYPDLIKEVRGRGLMIGIELTTEGIGGMLISELTKRNLLAAYTLNSPQVIRVEPPLIITEKEVTKVVEVFSAAFKEVAAMNSQEKSIG</sequence>
<dbReference type="GO" id="GO:0003992">
    <property type="term" value="F:N2-acetyl-L-ornithine:2-oxoglutarate 5-aminotransferase activity"/>
    <property type="evidence" value="ECO:0007669"/>
    <property type="project" value="UniProtKB-EC"/>
</dbReference>
<evidence type="ECO:0000256" key="5">
    <source>
        <dbReference type="RuleBase" id="RU003560"/>
    </source>
</evidence>
<dbReference type="InterPro" id="IPR005814">
    <property type="entry name" value="Aminotrans_3"/>
</dbReference>
<evidence type="ECO:0000256" key="3">
    <source>
        <dbReference type="ARBA" id="ARBA00022679"/>
    </source>
</evidence>
<proteinExistence type="inferred from homology"/>
<dbReference type="EC" id="2.6.1.11" evidence="6"/>
<dbReference type="Gene3D" id="3.40.640.10">
    <property type="entry name" value="Type I PLP-dependent aspartate aminotransferase-like (Major domain)"/>
    <property type="match status" value="1"/>
</dbReference>
<dbReference type="InterPro" id="IPR015421">
    <property type="entry name" value="PyrdxlP-dep_Trfase_major"/>
</dbReference>
<dbReference type="PROSITE" id="PS00600">
    <property type="entry name" value="AA_TRANSFER_CLASS_3"/>
    <property type="match status" value="1"/>
</dbReference>
<comment type="cofactor">
    <cofactor evidence="1">
        <name>pyridoxal 5'-phosphate</name>
        <dbReference type="ChEBI" id="CHEBI:597326"/>
    </cofactor>
</comment>
<dbReference type="KEGG" id="aar:Acear_1360"/>
<name>D9QQT2_ACEAZ</name>
<dbReference type="Gene3D" id="3.90.1150.10">
    <property type="entry name" value="Aspartate Aminotransferase, domain 1"/>
    <property type="match status" value="1"/>
</dbReference>
<comment type="similarity">
    <text evidence="5">Belongs to the class-III pyridoxal-phosphate-dependent aminotransferase family.</text>
</comment>
<dbReference type="PIRSF" id="PIRSF000521">
    <property type="entry name" value="Transaminase_4ab_Lys_Orn"/>
    <property type="match status" value="1"/>
</dbReference>
<dbReference type="CDD" id="cd00610">
    <property type="entry name" value="OAT_like"/>
    <property type="match status" value="1"/>
</dbReference>
<dbReference type="AlphaFoldDB" id="D9QQT2"/>
<protein>
    <submittedName>
        <fullName evidence="6">Acetylornithine aminotransferase apoenzyme</fullName>
        <ecNumber evidence="6">2.6.1.11</ecNumber>
    </submittedName>
</protein>
<keyword evidence="7" id="KW-1185">Reference proteome</keyword>
<evidence type="ECO:0000256" key="4">
    <source>
        <dbReference type="ARBA" id="ARBA00022898"/>
    </source>
</evidence>
<dbReference type="GO" id="GO:0030170">
    <property type="term" value="F:pyridoxal phosphate binding"/>
    <property type="evidence" value="ECO:0007669"/>
    <property type="project" value="InterPro"/>
</dbReference>
<dbReference type="InterPro" id="IPR015422">
    <property type="entry name" value="PyrdxlP-dep_Trfase_small"/>
</dbReference>
<dbReference type="InterPro" id="IPR015424">
    <property type="entry name" value="PyrdxlP-dep_Trfase"/>
</dbReference>
<dbReference type="HOGENOM" id="CLU_016922_10_0_9"/>
<dbReference type="EMBL" id="CP002105">
    <property type="protein sequence ID" value="ADL12873.1"/>
    <property type="molecule type" value="Genomic_DNA"/>
</dbReference>
<dbReference type="Proteomes" id="UP000001661">
    <property type="component" value="Chromosome"/>
</dbReference>
<dbReference type="FunFam" id="3.40.640.10:FF:000004">
    <property type="entry name" value="Acetylornithine aminotransferase"/>
    <property type="match status" value="1"/>
</dbReference>
<dbReference type="Pfam" id="PF00202">
    <property type="entry name" value="Aminotran_3"/>
    <property type="match status" value="1"/>
</dbReference>
<reference evidence="6 7" key="1">
    <citation type="journal article" date="2010" name="Stand. Genomic Sci.">
        <title>Complete genome sequence of Acetohalobium arabaticum type strain (Z-7288).</title>
        <authorList>
            <person name="Sikorski J."/>
            <person name="Lapidus A."/>
            <person name="Chertkov O."/>
            <person name="Lucas S."/>
            <person name="Copeland A."/>
            <person name="Glavina Del Rio T."/>
            <person name="Nolan M."/>
            <person name="Tice H."/>
            <person name="Cheng J.F."/>
            <person name="Han C."/>
            <person name="Brambilla E."/>
            <person name="Pitluck S."/>
            <person name="Liolios K."/>
            <person name="Ivanova N."/>
            <person name="Mavromatis K."/>
            <person name="Mikhailova N."/>
            <person name="Pati A."/>
            <person name="Bruce D."/>
            <person name="Detter C."/>
            <person name="Tapia R."/>
            <person name="Goodwin L."/>
            <person name="Chen A."/>
            <person name="Palaniappan K."/>
            <person name="Land M."/>
            <person name="Hauser L."/>
            <person name="Chang Y.J."/>
            <person name="Jeffries C.D."/>
            <person name="Rohde M."/>
            <person name="Goker M."/>
            <person name="Spring S."/>
            <person name="Woyke T."/>
            <person name="Bristow J."/>
            <person name="Eisen J.A."/>
            <person name="Markowitz V."/>
            <person name="Hugenholtz P."/>
            <person name="Kyrpides N.C."/>
            <person name="Klenk H.P."/>
        </authorList>
    </citation>
    <scope>NUCLEOTIDE SEQUENCE [LARGE SCALE GENOMIC DNA]</scope>
    <source>
        <strain evidence="7">ATCC 49924 / DSM 5501 / Z-7288</strain>
    </source>
</reference>
<keyword evidence="4 5" id="KW-0663">Pyridoxal phosphate</keyword>
<keyword evidence="3 6" id="KW-0808">Transferase</keyword>
<evidence type="ECO:0000256" key="2">
    <source>
        <dbReference type="ARBA" id="ARBA00022576"/>
    </source>
</evidence>
<gene>
    <name evidence="6" type="ordered locus">Acear_1360</name>
</gene>
<accession>D9QQT2</accession>
<dbReference type="OrthoDB" id="9807885at2"/>
<dbReference type="STRING" id="574087.Acear_1360"/>
<dbReference type="PANTHER" id="PTHR11986:SF79">
    <property type="entry name" value="ACETYLORNITHINE AMINOTRANSFERASE, MITOCHONDRIAL"/>
    <property type="match status" value="1"/>
</dbReference>
<keyword evidence="2 6" id="KW-0032">Aminotransferase</keyword>
<dbReference type="RefSeq" id="WP_013278319.1">
    <property type="nucleotide sequence ID" value="NC_014378.1"/>
</dbReference>
<evidence type="ECO:0000313" key="6">
    <source>
        <dbReference type="EMBL" id="ADL12873.1"/>
    </source>
</evidence>
<dbReference type="GO" id="GO:0042802">
    <property type="term" value="F:identical protein binding"/>
    <property type="evidence" value="ECO:0007669"/>
    <property type="project" value="TreeGrafter"/>
</dbReference>
<dbReference type="InterPro" id="IPR049704">
    <property type="entry name" value="Aminotrans_3_PPA_site"/>
</dbReference>
<dbReference type="InterPro" id="IPR050103">
    <property type="entry name" value="Class-III_PLP-dep_AT"/>
</dbReference>
<organism evidence="6 7">
    <name type="scientific">Acetohalobium arabaticum (strain ATCC 49924 / DSM 5501 / Z-7288)</name>
    <dbReference type="NCBI Taxonomy" id="574087"/>
    <lineage>
        <taxon>Bacteria</taxon>
        <taxon>Bacillati</taxon>
        <taxon>Bacillota</taxon>
        <taxon>Clostridia</taxon>
        <taxon>Halanaerobiales</taxon>
        <taxon>Halobacteroidaceae</taxon>
        <taxon>Acetohalobium</taxon>
    </lineage>
</organism>